<gene>
    <name evidence="20" type="primary">LOC120032079</name>
</gene>
<keyword evidence="10" id="KW-0430">Lectin</keyword>
<evidence type="ECO:0000256" key="3">
    <source>
        <dbReference type="ARBA" id="ARBA00004922"/>
    </source>
</evidence>
<reference evidence="20" key="1">
    <citation type="submission" date="2025-08" db="UniProtKB">
        <authorList>
            <consortium name="RefSeq"/>
        </authorList>
    </citation>
    <scope>IDENTIFICATION</scope>
    <source>
        <tissue evidence="20">White muscle</tissue>
    </source>
</reference>
<dbReference type="SUPFAM" id="SSF50370">
    <property type="entry name" value="Ricin B-like lectins"/>
    <property type="match status" value="1"/>
</dbReference>
<evidence type="ECO:0000313" key="19">
    <source>
        <dbReference type="Proteomes" id="UP000808372"/>
    </source>
</evidence>
<dbReference type="GO" id="GO:0030246">
    <property type="term" value="F:carbohydrate binding"/>
    <property type="evidence" value="ECO:0007669"/>
    <property type="project" value="UniProtKB-KW"/>
</dbReference>
<comment type="similarity">
    <text evidence="4">Belongs to the glycosyltransferase 2 family. GalNAc-T subfamily.</text>
</comment>
<evidence type="ECO:0000256" key="6">
    <source>
        <dbReference type="ARBA" id="ARBA00022676"/>
    </source>
</evidence>
<keyword evidence="8" id="KW-0812">Transmembrane</keyword>
<dbReference type="InterPro" id="IPR000772">
    <property type="entry name" value="Ricin_B_lectin"/>
</dbReference>
<keyword evidence="11" id="KW-0735">Signal-anchor</keyword>
<accession>A0A8U0PYZ8</accession>
<comment type="cofactor">
    <cofactor evidence="1">
        <name>Mn(2+)</name>
        <dbReference type="ChEBI" id="CHEBI:29035"/>
    </cofactor>
</comment>
<dbReference type="InterPro" id="IPR035992">
    <property type="entry name" value="Ricin_B-like_lectins"/>
</dbReference>
<keyword evidence="15" id="KW-1015">Disulfide bond</keyword>
<dbReference type="GO" id="GO:0046872">
    <property type="term" value="F:metal ion binding"/>
    <property type="evidence" value="ECO:0007669"/>
    <property type="project" value="UniProtKB-KW"/>
</dbReference>
<dbReference type="PANTHER" id="PTHR11675">
    <property type="entry name" value="N-ACETYLGALACTOSAMINYLTRANSFERASE"/>
    <property type="match status" value="1"/>
</dbReference>
<dbReference type="FunFam" id="2.80.10.50:FF:000017">
    <property type="entry name" value="Polypeptide N-acetylgalactosaminyltransferase"/>
    <property type="match status" value="1"/>
</dbReference>
<keyword evidence="13" id="KW-0333">Golgi apparatus</keyword>
<evidence type="ECO:0000256" key="9">
    <source>
        <dbReference type="ARBA" id="ARBA00022723"/>
    </source>
</evidence>
<dbReference type="GO" id="GO:0006493">
    <property type="term" value="P:protein O-linked glycosylation"/>
    <property type="evidence" value="ECO:0007669"/>
    <property type="project" value="TreeGrafter"/>
</dbReference>
<evidence type="ECO:0000256" key="7">
    <source>
        <dbReference type="ARBA" id="ARBA00022679"/>
    </source>
</evidence>
<proteinExistence type="inferred from homology"/>
<evidence type="ECO:0000256" key="11">
    <source>
        <dbReference type="ARBA" id="ARBA00022968"/>
    </source>
</evidence>
<dbReference type="GO" id="GO:0004653">
    <property type="term" value="F:polypeptide N-acetylgalactosaminyltransferase activity"/>
    <property type="evidence" value="ECO:0007669"/>
    <property type="project" value="UniProtKB-EC"/>
</dbReference>
<keyword evidence="16" id="KW-0325">Glycoprotein</keyword>
<dbReference type="Proteomes" id="UP000808372">
    <property type="component" value="Chromosome 38"/>
</dbReference>
<keyword evidence="9" id="KW-0479">Metal-binding</keyword>
<evidence type="ECO:0000256" key="17">
    <source>
        <dbReference type="ARBA" id="ARBA00023211"/>
    </source>
</evidence>
<dbReference type="RefSeq" id="XP_038833953.1">
    <property type="nucleotide sequence ID" value="XM_038978025.1"/>
</dbReference>
<dbReference type="KEGG" id="snh:120032079"/>
<evidence type="ECO:0000256" key="2">
    <source>
        <dbReference type="ARBA" id="ARBA00004323"/>
    </source>
</evidence>
<dbReference type="EC" id="2.4.1.41" evidence="5"/>
<evidence type="ECO:0000256" key="10">
    <source>
        <dbReference type="ARBA" id="ARBA00022734"/>
    </source>
</evidence>
<organism evidence="19 20">
    <name type="scientific">Salvelinus namaycush</name>
    <name type="common">Lake trout</name>
    <name type="synonym">Salmo namaycush</name>
    <dbReference type="NCBI Taxonomy" id="8040"/>
    <lineage>
        <taxon>Eukaryota</taxon>
        <taxon>Metazoa</taxon>
        <taxon>Chordata</taxon>
        <taxon>Craniata</taxon>
        <taxon>Vertebrata</taxon>
        <taxon>Euteleostomi</taxon>
        <taxon>Actinopterygii</taxon>
        <taxon>Neopterygii</taxon>
        <taxon>Teleostei</taxon>
        <taxon>Protacanthopterygii</taxon>
        <taxon>Salmoniformes</taxon>
        <taxon>Salmonidae</taxon>
        <taxon>Salmoninae</taxon>
        <taxon>Salvelinus</taxon>
    </lineage>
</organism>
<evidence type="ECO:0000256" key="8">
    <source>
        <dbReference type="ARBA" id="ARBA00022692"/>
    </source>
</evidence>
<dbReference type="GeneID" id="120032079"/>
<evidence type="ECO:0000256" key="1">
    <source>
        <dbReference type="ARBA" id="ARBA00001936"/>
    </source>
</evidence>
<evidence type="ECO:0000256" key="15">
    <source>
        <dbReference type="ARBA" id="ARBA00023157"/>
    </source>
</evidence>
<dbReference type="InterPro" id="IPR029044">
    <property type="entry name" value="Nucleotide-diphossugar_trans"/>
</dbReference>
<dbReference type="PROSITE" id="PS50231">
    <property type="entry name" value="RICIN_B_LECTIN"/>
    <property type="match status" value="1"/>
</dbReference>
<keyword evidence="6" id="KW-0328">Glycosyltransferase</keyword>
<comment type="pathway">
    <text evidence="3">Protein modification; protein glycosylation.</text>
</comment>
<evidence type="ECO:0000256" key="12">
    <source>
        <dbReference type="ARBA" id="ARBA00022989"/>
    </source>
</evidence>
<name>A0A8U0PYZ8_SALNM</name>
<dbReference type="GO" id="GO:0000139">
    <property type="term" value="C:Golgi membrane"/>
    <property type="evidence" value="ECO:0007669"/>
    <property type="project" value="UniProtKB-SubCell"/>
</dbReference>
<evidence type="ECO:0000256" key="16">
    <source>
        <dbReference type="ARBA" id="ARBA00023180"/>
    </source>
</evidence>
<dbReference type="Pfam" id="PF00652">
    <property type="entry name" value="Ricin_B_lectin"/>
    <property type="match status" value="1"/>
</dbReference>
<comment type="subcellular location">
    <subcellularLocation>
        <location evidence="2">Golgi apparatus membrane</location>
        <topology evidence="2">Single-pass type II membrane protein</topology>
    </subcellularLocation>
</comment>
<evidence type="ECO:0000256" key="13">
    <source>
        <dbReference type="ARBA" id="ARBA00023034"/>
    </source>
</evidence>
<keyword evidence="17" id="KW-0464">Manganese</keyword>
<keyword evidence="19" id="KW-1185">Reference proteome</keyword>
<dbReference type="AlphaFoldDB" id="A0A8U0PYZ8"/>
<evidence type="ECO:0000313" key="20">
    <source>
        <dbReference type="RefSeq" id="XP_038833953.1"/>
    </source>
</evidence>
<keyword evidence="14" id="KW-0472">Membrane</keyword>
<evidence type="ECO:0000256" key="14">
    <source>
        <dbReference type="ARBA" id="ARBA00023136"/>
    </source>
</evidence>
<protein>
    <recommendedName>
        <fullName evidence="5">polypeptide N-acetylgalactosaminyltransferase</fullName>
        <ecNumber evidence="5">2.4.1.41</ecNumber>
    </recommendedName>
</protein>
<dbReference type="FunFam" id="3.90.550.10:FF:000192">
    <property type="entry name" value="Polypeptide N-acetylgalactosaminyltransferase 9"/>
    <property type="match status" value="1"/>
</dbReference>
<dbReference type="SMART" id="SM00458">
    <property type="entry name" value="RICIN"/>
    <property type="match status" value="1"/>
</dbReference>
<dbReference type="Gene3D" id="2.80.10.50">
    <property type="match status" value="1"/>
</dbReference>
<evidence type="ECO:0000259" key="18">
    <source>
        <dbReference type="SMART" id="SM00458"/>
    </source>
</evidence>
<dbReference type="PANTHER" id="PTHR11675:SF50">
    <property type="entry name" value="POLYPEPTIDE N-ACETYLGALACTOSAMINYLTRANSFERASE 8-RELATED"/>
    <property type="match status" value="1"/>
</dbReference>
<sequence>MAAGMLYITSIKREVHSHGERLQRARQNDSIRGQDMFKRLEKIEKLEGQAVKAIEVKKERKVVKKLYPNSALFTSWGDELSEEEQKEAEELFQMYGYNAFLSDRLPLNREIPDTRDPKCANHQYPHDLPTISVVLIYLDEALSIIKRAVRSITDNTPQRLLKDIILVDDHSSNEDLKAKWNTYIFFIHEERPGLVKRVWLCGGSVEVIPCSKIAHIERAHKPYLPDLSITMKRNALRVAEVWMDEYKHNVNIAWNLPMKDHGIDIGDVSERKKLRKSLNCKPFQWYLDNVYPMLDPLGDLLGYGALINDLKTDLCIDQGPVPGNTPILYECHYFGPQNCYYRASGEIYIGGIKSHKYNSNRCLMDIGTRTPGLYECKEAKQKGFHMLWEFQQGKAIQNRQTKRCLEIAPGEDTYYQLIIQECSGQHWKIRNVIKDF</sequence>
<evidence type="ECO:0000256" key="5">
    <source>
        <dbReference type="ARBA" id="ARBA00012644"/>
    </source>
</evidence>
<dbReference type="SUPFAM" id="SSF53448">
    <property type="entry name" value="Nucleotide-diphospho-sugar transferases"/>
    <property type="match status" value="2"/>
</dbReference>
<feature type="domain" description="Ricin B lectin" evidence="18">
    <location>
        <begin position="302"/>
        <end position="430"/>
    </location>
</feature>
<keyword evidence="7" id="KW-0808">Transferase</keyword>
<evidence type="ECO:0000256" key="4">
    <source>
        <dbReference type="ARBA" id="ARBA00005680"/>
    </source>
</evidence>
<keyword evidence="12" id="KW-1133">Transmembrane helix</keyword>
<dbReference type="Gene3D" id="3.90.550.10">
    <property type="entry name" value="Spore Coat Polysaccharide Biosynthesis Protein SpsA, Chain A"/>
    <property type="match status" value="2"/>
</dbReference>